<feature type="region of interest" description="Disordered" evidence="1">
    <location>
        <begin position="1"/>
        <end position="25"/>
    </location>
</feature>
<evidence type="ECO:0000256" key="1">
    <source>
        <dbReference type="SAM" id="MobiDB-lite"/>
    </source>
</evidence>
<name>A0A0F9MK92_9ZZZZ</name>
<dbReference type="EMBL" id="LAZR01004720">
    <property type="protein sequence ID" value="KKN06169.1"/>
    <property type="molecule type" value="Genomic_DNA"/>
</dbReference>
<gene>
    <name evidence="2" type="ORF">LCGC14_1080070</name>
</gene>
<dbReference type="AlphaFoldDB" id="A0A0F9MK92"/>
<sequence>MATGDPTGSDLIVGTTDGDTLSASPTPELREVTFSSSVALLSGVKYAIVIRTLNAGASSVIEVHGVSLGGDPYANGIHVPSTNGGSTWGIQIDTADIYFVTKASGDSKDSHTGNENLVMIISQGVDIWEAQTFTTTSAYTISSVVLSMARFLSPGTVTVSIRQVEGETYFTPPVPSGLNTIATVRRLVSAANSKIWYESI</sequence>
<accession>A0A0F9MK92</accession>
<organism evidence="2">
    <name type="scientific">marine sediment metagenome</name>
    <dbReference type="NCBI Taxonomy" id="412755"/>
    <lineage>
        <taxon>unclassified sequences</taxon>
        <taxon>metagenomes</taxon>
        <taxon>ecological metagenomes</taxon>
    </lineage>
</organism>
<comment type="caution">
    <text evidence="2">The sequence shown here is derived from an EMBL/GenBank/DDBJ whole genome shotgun (WGS) entry which is preliminary data.</text>
</comment>
<protein>
    <submittedName>
        <fullName evidence="2">Uncharacterized protein</fullName>
    </submittedName>
</protein>
<evidence type="ECO:0000313" key="2">
    <source>
        <dbReference type="EMBL" id="KKN06169.1"/>
    </source>
</evidence>
<proteinExistence type="predicted"/>
<reference evidence="2" key="1">
    <citation type="journal article" date="2015" name="Nature">
        <title>Complex archaea that bridge the gap between prokaryotes and eukaryotes.</title>
        <authorList>
            <person name="Spang A."/>
            <person name="Saw J.H."/>
            <person name="Jorgensen S.L."/>
            <person name="Zaremba-Niedzwiedzka K."/>
            <person name="Martijn J."/>
            <person name="Lind A.E."/>
            <person name="van Eijk R."/>
            <person name="Schleper C."/>
            <person name="Guy L."/>
            <person name="Ettema T.J."/>
        </authorList>
    </citation>
    <scope>NUCLEOTIDE SEQUENCE</scope>
</reference>